<evidence type="ECO:0000256" key="1">
    <source>
        <dbReference type="ARBA" id="ARBA00022741"/>
    </source>
</evidence>
<dbReference type="PROSITE" id="PS51194">
    <property type="entry name" value="HELICASE_CTER"/>
    <property type="match status" value="1"/>
</dbReference>
<evidence type="ECO:0000313" key="6">
    <source>
        <dbReference type="EMBL" id="SOE81293.1"/>
    </source>
</evidence>
<dbReference type="InterPro" id="IPR027417">
    <property type="entry name" value="P-loop_NTPase"/>
</dbReference>
<comment type="caution">
    <text evidence="6">The sequence shown here is derived from an EMBL/GenBank/DDBJ whole genome shotgun (WGS) entry which is preliminary data.</text>
</comment>
<dbReference type="SMART" id="SM00490">
    <property type="entry name" value="HELICc"/>
    <property type="match status" value="1"/>
</dbReference>
<keyword evidence="2" id="KW-0067">ATP-binding</keyword>
<dbReference type="PANTHER" id="PTHR47957:SF3">
    <property type="entry name" value="ATP-DEPENDENT HELICASE HRQ1"/>
    <property type="match status" value="1"/>
</dbReference>
<gene>
    <name evidence="6" type="ORF">SAMN05446927_4567</name>
</gene>
<dbReference type="GO" id="GO:0043138">
    <property type="term" value="F:3'-5' DNA helicase activity"/>
    <property type="evidence" value="ECO:0007669"/>
    <property type="project" value="TreeGrafter"/>
</dbReference>
<dbReference type="SMART" id="SM00487">
    <property type="entry name" value="DEXDc"/>
    <property type="match status" value="1"/>
</dbReference>
<name>A0A7Z7I8J7_9BURK</name>
<evidence type="ECO:0008006" key="8">
    <source>
        <dbReference type="Google" id="ProtNLM"/>
    </source>
</evidence>
<dbReference type="Pfam" id="PF09369">
    <property type="entry name" value="MZB"/>
    <property type="match status" value="1"/>
</dbReference>
<dbReference type="GO" id="GO:0005524">
    <property type="term" value="F:ATP binding"/>
    <property type="evidence" value="ECO:0007669"/>
    <property type="project" value="UniProtKB-KW"/>
</dbReference>
<dbReference type="Gene3D" id="3.40.50.300">
    <property type="entry name" value="P-loop containing nucleotide triphosphate hydrolases"/>
    <property type="match status" value="2"/>
</dbReference>
<feature type="region of interest" description="Disordered" evidence="3">
    <location>
        <begin position="1524"/>
        <end position="1543"/>
    </location>
</feature>
<reference evidence="6 7" key="1">
    <citation type="submission" date="2017-09" db="EMBL/GenBank/DDBJ databases">
        <authorList>
            <person name="Varghese N."/>
            <person name="Submissions S."/>
        </authorList>
    </citation>
    <scope>NUCLEOTIDE SEQUENCE [LARGE SCALE GENOMIC DNA]</scope>
    <source>
        <strain evidence="6 7">OK806</strain>
    </source>
</reference>
<dbReference type="Pfam" id="PF00271">
    <property type="entry name" value="Helicase_C"/>
    <property type="match status" value="1"/>
</dbReference>
<dbReference type="RefSeq" id="WP_097190285.1">
    <property type="nucleotide sequence ID" value="NZ_OCSU01000002.1"/>
</dbReference>
<dbReference type="GO" id="GO:0036297">
    <property type="term" value="P:interstrand cross-link repair"/>
    <property type="evidence" value="ECO:0007669"/>
    <property type="project" value="TreeGrafter"/>
</dbReference>
<dbReference type="InterPro" id="IPR011545">
    <property type="entry name" value="DEAD/DEAH_box_helicase_dom"/>
</dbReference>
<evidence type="ECO:0000259" key="5">
    <source>
        <dbReference type="PROSITE" id="PS51194"/>
    </source>
</evidence>
<feature type="domain" description="Helicase C-terminal" evidence="5">
    <location>
        <begin position="1017"/>
        <end position="1184"/>
    </location>
</feature>
<evidence type="ECO:0000256" key="3">
    <source>
        <dbReference type="SAM" id="MobiDB-lite"/>
    </source>
</evidence>
<evidence type="ECO:0000259" key="4">
    <source>
        <dbReference type="PROSITE" id="PS51192"/>
    </source>
</evidence>
<sequence>MHYFTRLIDQTLNRTREATLSILGISDVPLRNHLREQMSDTLGADGCFLAPPVFEHTFGWQEAEDVTLGDLRGSLLSGRLLDTLQNATRPYQFASDSRPYVHQLKAWRALLDESPRSAVITSGTGSGKTECFMLPILEDLIREHQAGSGQLNGVRALFLYPLNALINSQRDRLHAWTKDFGSDIRFCLYNGKTEEFADKVRREQATRPNEILSREELRRHPAPMLMTNATMLEYMLVRQVDAPILEISRQQGSLRWIVLDEAHTYVGSQAAELALLLRRVVQAFGKKPEEIRFVATSATIADRDSDERLRQYLAGLAGVPAEQVVVVGGTRRVPDLPATYVKWRSIDDVRSVETDQEVAPARFAALAEHPVAAALRHAIVGKGRPLDLNELEKSVGDRLLGKRSGERQREVLEWLDLMSGTRRTKDEPPFVKLRIHLFQRMLHGLWACVDTHCIAKPSALEDWPFGSVYVTQRPKCECGAPVYELAFCDDCKTPHLLAEDSNGQLLQRSPYANDEFEVSYEGNDEDQPGPDASASLYRPPVTRLLIAAKPASKEPYFPTTLDLRTLEIGAPAADARSLAIAPDAEACCCRCAADFTATPSPLRQFYLGSPFYVANAVPTVLEFCPDPSPEDCEGKSPDELPGRGRKLITFTDSRQGTARMAVRMQQEAERSRLRGLVFEILRNAQAKIDAGPRDKPTASYEQMLATAKTLESMGYGQQAADMLADAEKMKSGVPIQRMNEISWRDMAYELATSKDISQSILDYNKYANPELFGNADSAAPMARLLLAREFARRPKNQNSTETLALVSVGYEGLERISSAPPTFLQRKPGPMSGVTRDTNLTLQDWKDFLTVALDFHVRENTFIRLNPSEQRWMGGRFTTKQLMGPHWDGAESNTIKKWPQIRGAAASRLVKLLELGCGLDRSRADDHDIIDHLLEQAWVALIEARILEPIEGRFALNLNTLTFSFAAQGWVCPLTHRMFDTTFVGLTPYLPQRYREGDFRCRKVQLPEFSELAPCGDSEPALLQIRRLVTENERIQALREENLWTDISDRTAEGGFYYRTAEHSAQQSSKKLEVYEDLFKRGKINVLNCSTTMEMGVDIGGISAVVMNNVPPHPANYLQRAGRAGRRSEARSIAYTLCKANPHNQRVFDKPTWPFVTAIPAPGITLSSERIVQRHINSMLLGLFLRTLGDTGTDRTKLTLKWFFGGQNESFCTRFVDWLQSQPEELAASVKELARGTGLAARSWQSLAADAATSIQPLQARWRTEHEKLTQLIQNASETAYKKALGFELKRHEDEYLLRDLAMRAFLPGHGFPTDVVSLNTYNVEDFIEQARRREDKAREDNVFSSKELPTRGLNIAIREYAPGAQIVIDGRVFRSAGVALHWHSGGAVNEPQKFDIAWSCNCGARGFVENAYSNSEVHCTRCGEAIALSARQLVLRPSGFVTDFYESTTNDVSSQKFIRVAQPRIQLDGETLSLPDSRCGHFNFGHQGSVFYRSSGEHEHGYAVCLSCGRAESMTHDGQVPKALAPGKMHRPVGGPKGSKKEASCSNEAVKPFVHLGHHGATDVLELVLRSPKTGEWLGNSADNRVIATTLAVAMRDAIAAEIGVASTEMGFGTRPDRDHATGKIRTVIQLFDQVSGGAGFVLSALPQMVKLLTDTASRLQCPVNCENVCSACLASNDSRVEREELDRRQAKQWLEDHAFLAHLELPADFSAIPGAAYCSFGPDRFIRERINRGAKRLDIVLSGDADDWDLGHSGFRDRVLGWKISDALDVRILVPSSAVLSAASKQSLSLLAKTGVQIGRKEGTGMVALVSAIVQIGNGDVTETLFTLDQDAATPGEHWLRTHDTSVWVSSQDLSAYHAFPLDIAGWDLRDKGATVLEVTTELNGPVSSLTTRLRRLFASQAPGLAGLLKADHAVDMEYSDRYLKSPWSVMVMSGFLSLFSNERLKHLRVVTLEPPVPATPSSIIKHDWPNPKDMHELIEGWLTATISVKPRVTMCKKTHDVKHSRVLTVTWASGKKTKLILDQGAGYWQPRTQYADQLAFNFNAKAEPQALRMFEQYKVTNMVNGAAWSTSVYIVEE</sequence>
<proteinExistence type="predicted"/>
<dbReference type="InterPro" id="IPR018973">
    <property type="entry name" value="MZB"/>
</dbReference>
<organism evidence="6 7">
    <name type="scientific">Caballeronia arationis</name>
    <dbReference type="NCBI Taxonomy" id="1777142"/>
    <lineage>
        <taxon>Bacteria</taxon>
        <taxon>Pseudomonadati</taxon>
        <taxon>Pseudomonadota</taxon>
        <taxon>Betaproteobacteria</taxon>
        <taxon>Burkholderiales</taxon>
        <taxon>Burkholderiaceae</taxon>
        <taxon>Caballeronia</taxon>
    </lineage>
</organism>
<dbReference type="Proteomes" id="UP000219522">
    <property type="component" value="Unassembled WGS sequence"/>
</dbReference>
<dbReference type="GO" id="GO:0003676">
    <property type="term" value="F:nucleic acid binding"/>
    <property type="evidence" value="ECO:0007669"/>
    <property type="project" value="InterPro"/>
</dbReference>
<evidence type="ECO:0000313" key="7">
    <source>
        <dbReference type="Proteomes" id="UP000219522"/>
    </source>
</evidence>
<dbReference type="InterPro" id="IPR014001">
    <property type="entry name" value="Helicase_ATP-bd"/>
</dbReference>
<keyword evidence="1" id="KW-0547">Nucleotide-binding</keyword>
<dbReference type="GO" id="GO:0006289">
    <property type="term" value="P:nucleotide-excision repair"/>
    <property type="evidence" value="ECO:0007669"/>
    <property type="project" value="TreeGrafter"/>
</dbReference>
<feature type="domain" description="Helicase ATP-binding" evidence="4">
    <location>
        <begin position="109"/>
        <end position="318"/>
    </location>
</feature>
<keyword evidence="7" id="KW-1185">Reference proteome</keyword>
<protein>
    <recommendedName>
        <fullName evidence="8">DEAD/DEAH box helicase</fullName>
    </recommendedName>
</protein>
<evidence type="ECO:0000256" key="2">
    <source>
        <dbReference type="ARBA" id="ARBA00022840"/>
    </source>
</evidence>
<dbReference type="PROSITE" id="PS51192">
    <property type="entry name" value="HELICASE_ATP_BIND_1"/>
    <property type="match status" value="1"/>
</dbReference>
<accession>A0A7Z7I8J7</accession>
<dbReference type="EMBL" id="OCSU01000002">
    <property type="protein sequence ID" value="SOE81293.1"/>
    <property type="molecule type" value="Genomic_DNA"/>
</dbReference>
<dbReference type="PANTHER" id="PTHR47957">
    <property type="entry name" value="ATP-DEPENDENT HELICASE HRQ1"/>
    <property type="match status" value="1"/>
</dbReference>
<dbReference type="SUPFAM" id="SSF52540">
    <property type="entry name" value="P-loop containing nucleoside triphosphate hydrolases"/>
    <property type="match status" value="2"/>
</dbReference>
<dbReference type="Pfam" id="PF00270">
    <property type="entry name" value="DEAD"/>
    <property type="match status" value="1"/>
</dbReference>
<dbReference type="InterPro" id="IPR001650">
    <property type="entry name" value="Helicase_C-like"/>
</dbReference>